<evidence type="ECO:0000313" key="7">
    <source>
        <dbReference type="Proteomes" id="UP000239899"/>
    </source>
</evidence>
<dbReference type="GO" id="GO:0016279">
    <property type="term" value="F:protein-lysine N-methyltransferase activity"/>
    <property type="evidence" value="ECO:0007669"/>
    <property type="project" value="InterPro"/>
</dbReference>
<dbReference type="InterPro" id="IPR046341">
    <property type="entry name" value="SET_dom_sf"/>
</dbReference>
<sequence length="493" mass="53021">MELARAVGAARPAGPAAARCPQAKPRTAAVRPAGRRPSRVQRLPPVHAAATAQTEGLAAWLAAAGLDAAKQAVAAGAGGLVCARPVKAGEQLFVVPAAAWITAETAAQSDIGQHLQGLEPWLAVALFLLHERAKGAASRWAPYLAALPADSGSPLQWSEEDLKELQGSQALQTAMAYKAYFQQRYERLQAEVLQPNRQAFDPEVFSFDAFLWAACTVRARSHAPLDGANLALVPLADMTQHQCGARSSGWQVRQVGGLFGAGAAPALVMEAAAAMEAGEAVAMDFGPQKTDGQVLVDHGVLDPLINKASYALTLELSEEERNFDDKIDILETNGMQQATEFVLRADAAPDAGLLPLLRLLNLSGADCFLLESIFRNEVWEHMQLPISEENERACYQQLIDGCNAALAGYPTTIDEDLALLNGGSLPTGSRRAAAVRVRLGEKEALDATLRYFEDRIGRLNNMEYYAERRLKRLGLLDDQGKTTWDGFFEDGIA</sequence>
<feature type="region of interest" description="Disordered" evidence="4">
    <location>
        <begin position="1"/>
        <end position="40"/>
    </location>
</feature>
<dbReference type="EMBL" id="LHPG02000010">
    <property type="protein sequence ID" value="PRW51051.1"/>
    <property type="molecule type" value="Genomic_DNA"/>
</dbReference>
<reference evidence="6 7" key="1">
    <citation type="journal article" date="2018" name="Plant J.">
        <title>Genome sequences of Chlorella sorokiniana UTEX 1602 and Micractinium conductrix SAG 241.80: implications to maltose excretion by a green alga.</title>
        <authorList>
            <person name="Arriola M.B."/>
            <person name="Velmurugan N."/>
            <person name="Zhang Y."/>
            <person name="Plunkett M.H."/>
            <person name="Hondzo H."/>
            <person name="Barney B.M."/>
        </authorList>
    </citation>
    <scope>NUCLEOTIDE SEQUENCE [LARGE SCALE GENOMIC DNA]</scope>
    <source>
        <strain evidence="7">UTEX 1602</strain>
    </source>
</reference>
<proteinExistence type="predicted"/>
<evidence type="ECO:0000259" key="5">
    <source>
        <dbReference type="Pfam" id="PF09273"/>
    </source>
</evidence>
<keyword evidence="3" id="KW-0949">S-adenosyl-L-methionine</keyword>
<dbReference type="Pfam" id="PF09273">
    <property type="entry name" value="Rubis-subs-bind"/>
    <property type="match status" value="1"/>
</dbReference>
<dbReference type="AlphaFoldDB" id="A0A2P6TNY5"/>
<dbReference type="InterPro" id="IPR044431">
    <property type="entry name" value="SET_RBCMT"/>
</dbReference>
<dbReference type="GO" id="GO:0032259">
    <property type="term" value="P:methylation"/>
    <property type="evidence" value="ECO:0007669"/>
    <property type="project" value="UniProtKB-KW"/>
</dbReference>
<keyword evidence="1" id="KW-0489">Methyltransferase</keyword>
<gene>
    <name evidence="6" type="ORF">C2E21_5423</name>
</gene>
<dbReference type="CDD" id="cd19179">
    <property type="entry name" value="SET_RBCMT"/>
    <property type="match status" value="1"/>
</dbReference>
<dbReference type="InterPro" id="IPR050600">
    <property type="entry name" value="SETD3_SETD6_MTase"/>
</dbReference>
<keyword evidence="7" id="KW-1185">Reference proteome</keyword>
<feature type="compositionally biased region" description="Low complexity" evidence="4">
    <location>
        <begin position="1"/>
        <end position="23"/>
    </location>
</feature>
<dbReference type="OrthoDB" id="441812at2759"/>
<evidence type="ECO:0000256" key="2">
    <source>
        <dbReference type="ARBA" id="ARBA00022679"/>
    </source>
</evidence>
<evidence type="ECO:0000256" key="4">
    <source>
        <dbReference type="SAM" id="MobiDB-lite"/>
    </source>
</evidence>
<evidence type="ECO:0000313" key="6">
    <source>
        <dbReference type="EMBL" id="PRW51051.1"/>
    </source>
</evidence>
<dbReference type="STRING" id="3076.A0A2P6TNY5"/>
<protein>
    <submittedName>
        <fullName evidence="6">Fructose-bisphosphate aldolase-lysine N-chloroplastic</fullName>
    </submittedName>
</protein>
<dbReference type="Proteomes" id="UP000239899">
    <property type="component" value="Unassembled WGS sequence"/>
</dbReference>
<dbReference type="Gene3D" id="3.90.1410.10">
    <property type="entry name" value="set domain protein methyltransferase, domain 1"/>
    <property type="match status" value="1"/>
</dbReference>
<dbReference type="SUPFAM" id="SSF81822">
    <property type="entry name" value="RuBisCo LSMT C-terminal, substrate-binding domain"/>
    <property type="match status" value="1"/>
</dbReference>
<dbReference type="InterPro" id="IPR015353">
    <property type="entry name" value="Rubisco_LSMT_subst-bd"/>
</dbReference>
<dbReference type="Gene3D" id="3.90.1420.10">
    <property type="entry name" value="Rubisco LSMT, substrate-binding domain"/>
    <property type="match status" value="1"/>
</dbReference>
<keyword evidence="2" id="KW-0808">Transferase</keyword>
<dbReference type="InterPro" id="IPR036464">
    <property type="entry name" value="Rubisco_LSMT_subst-bd_sf"/>
</dbReference>
<evidence type="ECO:0000256" key="3">
    <source>
        <dbReference type="ARBA" id="ARBA00022691"/>
    </source>
</evidence>
<dbReference type="PANTHER" id="PTHR13271">
    <property type="entry name" value="UNCHARACTERIZED PUTATIVE METHYLTRANSFERASE"/>
    <property type="match status" value="1"/>
</dbReference>
<feature type="domain" description="Rubisco LSMT substrate-binding" evidence="5">
    <location>
        <begin position="318"/>
        <end position="445"/>
    </location>
</feature>
<organism evidence="6 7">
    <name type="scientific">Chlorella sorokiniana</name>
    <name type="common">Freshwater green alga</name>
    <dbReference type="NCBI Taxonomy" id="3076"/>
    <lineage>
        <taxon>Eukaryota</taxon>
        <taxon>Viridiplantae</taxon>
        <taxon>Chlorophyta</taxon>
        <taxon>core chlorophytes</taxon>
        <taxon>Trebouxiophyceae</taxon>
        <taxon>Chlorellales</taxon>
        <taxon>Chlorellaceae</taxon>
        <taxon>Chlorella clade</taxon>
        <taxon>Chlorella</taxon>
    </lineage>
</organism>
<evidence type="ECO:0000256" key="1">
    <source>
        <dbReference type="ARBA" id="ARBA00022603"/>
    </source>
</evidence>
<comment type="caution">
    <text evidence="6">The sequence shown here is derived from an EMBL/GenBank/DDBJ whole genome shotgun (WGS) entry which is preliminary data.</text>
</comment>
<accession>A0A2P6TNY5</accession>
<dbReference type="SUPFAM" id="SSF82199">
    <property type="entry name" value="SET domain"/>
    <property type="match status" value="1"/>
</dbReference>
<name>A0A2P6TNY5_CHLSO</name>